<organism evidence="1 2">
    <name type="scientific">Dendrothele bispora (strain CBS 962.96)</name>
    <dbReference type="NCBI Taxonomy" id="1314807"/>
    <lineage>
        <taxon>Eukaryota</taxon>
        <taxon>Fungi</taxon>
        <taxon>Dikarya</taxon>
        <taxon>Basidiomycota</taxon>
        <taxon>Agaricomycotina</taxon>
        <taxon>Agaricomycetes</taxon>
        <taxon>Agaricomycetidae</taxon>
        <taxon>Agaricales</taxon>
        <taxon>Agaricales incertae sedis</taxon>
        <taxon>Dendrothele</taxon>
    </lineage>
</organism>
<keyword evidence="2" id="KW-1185">Reference proteome</keyword>
<reference evidence="1 2" key="1">
    <citation type="journal article" date="2019" name="Nat. Ecol. Evol.">
        <title>Megaphylogeny resolves global patterns of mushroom evolution.</title>
        <authorList>
            <person name="Varga T."/>
            <person name="Krizsan K."/>
            <person name="Foldi C."/>
            <person name="Dima B."/>
            <person name="Sanchez-Garcia M."/>
            <person name="Sanchez-Ramirez S."/>
            <person name="Szollosi G.J."/>
            <person name="Szarkandi J.G."/>
            <person name="Papp V."/>
            <person name="Albert L."/>
            <person name="Andreopoulos W."/>
            <person name="Angelini C."/>
            <person name="Antonin V."/>
            <person name="Barry K.W."/>
            <person name="Bougher N.L."/>
            <person name="Buchanan P."/>
            <person name="Buyck B."/>
            <person name="Bense V."/>
            <person name="Catcheside P."/>
            <person name="Chovatia M."/>
            <person name="Cooper J."/>
            <person name="Damon W."/>
            <person name="Desjardin D."/>
            <person name="Finy P."/>
            <person name="Geml J."/>
            <person name="Haridas S."/>
            <person name="Hughes K."/>
            <person name="Justo A."/>
            <person name="Karasinski D."/>
            <person name="Kautmanova I."/>
            <person name="Kiss B."/>
            <person name="Kocsube S."/>
            <person name="Kotiranta H."/>
            <person name="LaButti K.M."/>
            <person name="Lechner B.E."/>
            <person name="Liimatainen K."/>
            <person name="Lipzen A."/>
            <person name="Lukacs Z."/>
            <person name="Mihaltcheva S."/>
            <person name="Morgado L.N."/>
            <person name="Niskanen T."/>
            <person name="Noordeloos M.E."/>
            <person name="Ohm R.A."/>
            <person name="Ortiz-Santana B."/>
            <person name="Ovrebo C."/>
            <person name="Racz N."/>
            <person name="Riley R."/>
            <person name="Savchenko A."/>
            <person name="Shiryaev A."/>
            <person name="Soop K."/>
            <person name="Spirin V."/>
            <person name="Szebenyi C."/>
            <person name="Tomsovsky M."/>
            <person name="Tulloss R.E."/>
            <person name="Uehling J."/>
            <person name="Grigoriev I.V."/>
            <person name="Vagvolgyi C."/>
            <person name="Papp T."/>
            <person name="Martin F.M."/>
            <person name="Miettinen O."/>
            <person name="Hibbett D.S."/>
            <person name="Nagy L.G."/>
        </authorList>
    </citation>
    <scope>NUCLEOTIDE SEQUENCE [LARGE SCALE GENOMIC DNA]</scope>
    <source>
        <strain evidence="1 2">CBS 962.96</strain>
    </source>
</reference>
<dbReference type="EMBL" id="ML179170">
    <property type="protein sequence ID" value="THU96698.1"/>
    <property type="molecule type" value="Genomic_DNA"/>
</dbReference>
<gene>
    <name evidence="1" type="ORF">K435DRAFT_858255</name>
</gene>
<sequence>MSDGLQETVDGFPSKFLPNPTTPLAFLSLDVNRWDVDAWALLVNIPKDWILLFRHKLKTPTVVYFISRVCTLGCLITESVFLTARLSERKTPARVIKVLFFTAMAANQPAVLLSDLQYTTKIP</sequence>
<name>A0A4S8M4L5_DENBC</name>
<dbReference type="OrthoDB" id="3038990at2759"/>
<dbReference type="AlphaFoldDB" id="A0A4S8M4L5"/>
<evidence type="ECO:0000313" key="1">
    <source>
        <dbReference type="EMBL" id="THU96698.1"/>
    </source>
</evidence>
<protein>
    <submittedName>
        <fullName evidence="1">Uncharacterized protein</fullName>
    </submittedName>
</protein>
<accession>A0A4S8M4L5</accession>
<proteinExistence type="predicted"/>
<dbReference type="Proteomes" id="UP000297245">
    <property type="component" value="Unassembled WGS sequence"/>
</dbReference>
<evidence type="ECO:0000313" key="2">
    <source>
        <dbReference type="Proteomes" id="UP000297245"/>
    </source>
</evidence>